<evidence type="ECO:0000313" key="2">
    <source>
        <dbReference type="EMBL" id="CAA7392840.1"/>
    </source>
</evidence>
<keyword evidence="3" id="KW-1185">Reference proteome</keyword>
<dbReference type="Proteomes" id="UP000663760">
    <property type="component" value="Chromosome 3"/>
</dbReference>
<dbReference type="EMBL" id="LR746266">
    <property type="protein sequence ID" value="CAA7392840.1"/>
    <property type="molecule type" value="Genomic_DNA"/>
</dbReference>
<gene>
    <name evidence="1" type="ORF">SI7747_03003353</name>
    <name evidence="2" type="ORF">SI8410_03003682</name>
</gene>
<name>A0A7I8K7W3_SPIIN</name>
<sequence>MAGGRNLMKQQQVFTPVSVGLRDSTSRLTLSQPGSPTALGMAWGAAV</sequence>
<protein>
    <submittedName>
        <fullName evidence="2">Uncharacterized protein</fullName>
    </submittedName>
</protein>
<reference evidence="2" key="1">
    <citation type="submission" date="2020-02" db="EMBL/GenBank/DDBJ databases">
        <authorList>
            <person name="Scholz U."/>
            <person name="Mascher M."/>
            <person name="Fiebig A."/>
        </authorList>
    </citation>
    <scope>NUCLEOTIDE SEQUENCE</scope>
</reference>
<dbReference type="EMBL" id="LR743590">
    <property type="protein sequence ID" value="CAA2617184.1"/>
    <property type="molecule type" value="Genomic_DNA"/>
</dbReference>
<dbReference type="AlphaFoldDB" id="A0A7I8K7W3"/>
<evidence type="ECO:0000313" key="1">
    <source>
        <dbReference type="EMBL" id="CAA2617184.1"/>
    </source>
</evidence>
<organism evidence="2 3">
    <name type="scientific">Spirodela intermedia</name>
    <name type="common">Intermediate duckweed</name>
    <dbReference type="NCBI Taxonomy" id="51605"/>
    <lineage>
        <taxon>Eukaryota</taxon>
        <taxon>Viridiplantae</taxon>
        <taxon>Streptophyta</taxon>
        <taxon>Embryophyta</taxon>
        <taxon>Tracheophyta</taxon>
        <taxon>Spermatophyta</taxon>
        <taxon>Magnoliopsida</taxon>
        <taxon>Liliopsida</taxon>
        <taxon>Araceae</taxon>
        <taxon>Lemnoideae</taxon>
        <taxon>Spirodela</taxon>
    </lineage>
</organism>
<accession>A0A7I8K7W3</accession>
<proteinExistence type="predicted"/>
<evidence type="ECO:0000313" key="3">
    <source>
        <dbReference type="Proteomes" id="UP000663760"/>
    </source>
</evidence>